<protein>
    <submittedName>
        <fullName evidence="3">Oidioi.mRNA.OKI2018_I69.chr2.g5077.t1.cds</fullName>
    </submittedName>
</protein>
<feature type="transmembrane region" description="Helical" evidence="1">
    <location>
        <begin position="189"/>
        <end position="210"/>
    </location>
</feature>
<sequence>MKVFLLIFAFSFASESVKSCKDLEVLEENGGEIDGKDILMMRQKCRVDKKYEESLSKGKIRRLLSSVVTSLQELRKDFVHTRRVECGHWEQVKKISEILLKLDDKLIETLPKMQDDPTDQILGLANLLIHMHQTLEEKNCALSGQVDLKLEKGYLKKLVQKLHESQGENENMNDHFQIRRKKNKPKFGAFKQFLLVVFLIICAIIGFFAYKCNK</sequence>
<dbReference type="Proteomes" id="UP001158576">
    <property type="component" value="Chromosome 2"/>
</dbReference>
<keyword evidence="4" id="KW-1185">Reference proteome</keyword>
<organism evidence="3 4">
    <name type="scientific">Oikopleura dioica</name>
    <name type="common">Tunicate</name>
    <dbReference type="NCBI Taxonomy" id="34765"/>
    <lineage>
        <taxon>Eukaryota</taxon>
        <taxon>Metazoa</taxon>
        <taxon>Chordata</taxon>
        <taxon>Tunicata</taxon>
        <taxon>Appendicularia</taxon>
        <taxon>Copelata</taxon>
        <taxon>Oikopleuridae</taxon>
        <taxon>Oikopleura</taxon>
    </lineage>
</organism>
<keyword evidence="1" id="KW-0472">Membrane</keyword>
<evidence type="ECO:0000313" key="4">
    <source>
        <dbReference type="Proteomes" id="UP001158576"/>
    </source>
</evidence>
<dbReference type="EMBL" id="OU015567">
    <property type="protein sequence ID" value="CAG5110702.1"/>
    <property type="molecule type" value="Genomic_DNA"/>
</dbReference>
<keyword evidence="1" id="KW-0812">Transmembrane</keyword>
<evidence type="ECO:0000313" key="3">
    <source>
        <dbReference type="EMBL" id="CAG5110702.1"/>
    </source>
</evidence>
<evidence type="ECO:0000256" key="1">
    <source>
        <dbReference type="SAM" id="Phobius"/>
    </source>
</evidence>
<feature type="signal peptide" evidence="2">
    <location>
        <begin position="1"/>
        <end position="19"/>
    </location>
</feature>
<name>A0ABN7T4Y2_OIKDI</name>
<reference evidence="3 4" key="1">
    <citation type="submission" date="2021-04" db="EMBL/GenBank/DDBJ databases">
        <authorList>
            <person name="Bliznina A."/>
        </authorList>
    </citation>
    <scope>NUCLEOTIDE SEQUENCE [LARGE SCALE GENOMIC DNA]</scope>
</reference>
<keyword evidence="2" id="KW-0732">Signal</keyword>
<evidence type="ECO:0000256" key="2">
    <source>
        <dbReference type="SAM" id="SignalP"/>
    </source>
</evidence>
<accession>A0ABN7T4Y2</accession>
<feature type="chain" id="PRO_5045945678" evidence="2">
    <location>
        <begin position="20"/>
        <end position="214"/>
    </location>
</feature>
<gene>
    <name evidence="3" type="ORF">OKIOD_LOCUS13842</name>
</gene>
<keyword evidence="1" id="KW-1133">Transmembrane helix</keyword>
<proteinExistence type="predicted"/>